<accession>A0A9Q0YJN9</accession>
<dbReference type="OrthoDB" id="100767at2759"/>
<dbReference type="Gene3D" id="1.10.533.10">
    <property type="entry name" value="Death Domain, Fas"/>
    <property type="match status" value="1"/>
</dbReference>
<dbReference type="Proteomes" id="UP001152320">
    <property type="component" value="Chromosome 19"/>
</dbReference>
<evidence type="ECO:0000313" key="2">
    <source>
        <dbReference type="EMBL" id="KAJ8023783.1"/>
    </source>
</evidence>
<reference evidence="2" key="1">
    <citation type="submission" date="2021-10" db="EMBL/GenBank/DDBJ databases">
        <title>Tropical sea cucumber genome reveals ecological adaptation and Cuvierian tubules defense mechanism.</title>
        <authorList>
            <person name="Chen T."/>
        </authorList>
    </citation>
    <scope>NUCLEOTIDE SEQUENCE</scope>
    <source>
        <strain evidence="2">Nanhai2018</strain>
        <tissue evidence="2">Muscle</tissue>
    </source>
</reference>
<dbReference type="EMBL" id="JAIZAY010000019">
    <property type="protein sequence ID" value="KAJ8023783.1"/>
    <property type="molecule type" value="Genomic_DNA"/>
</dbReference>
<comment type="caution">
    <text evidence="2">The sequence shown here is derived from an EMBL/GenBank/DDBJ whole genome shotgun (WGS) entry which is preliminary data.</text>
</comment>
<protein>
    <recommendedName>
        <fullName evidence="1">Death domain-containing protein</fullName>
    </recommendedName>
</protein>
<organism evidence="2 3">
    <name type="scientific">Holothuria leucospilota</name>
    <name type="common">Black long sea cucumber</name>
    <name type="synonym">Mertensiothuria leucospilota</name>
    <dbReference type="NCBI Taxonomy" id="206669"/>
    <lineage>
        <taxon>Eukaryota</taxon>
        <taxon>Metazoa</taxon>
        <taxon>Echinodermata</taxon>
        <taxon>Eleutherozoa</taxon>
        <taxon>Echinozoa</taxon>
        <taxon>Holothuroidea</taxon>
        <taxon>Aspidochirotacea</taxon>
        <taxon>Aspidochirotida</taxon>
        <taxon>Holothuriidae</taxon>
        <taxon>Holothuria</taxon>
    </lineage>
</organism>
<dbReference type="Pfam" id="PF00531">
    <property type="entry name" value="Death"/>
    <property type="match status" value="1"/>
</dbReference>
<dbReference type="SUPFAM" id="SSF47986">
    <property type="entry name" value="DEATH domain"/>
    <property type="match status" value="1"/>
</dbReference>
<proteinExistence type="predicted"/>
<keyword evidence="3" id="KW-1185">Reference proteome</keyword>
<evidence type="ECO:0000313" key="3">
    <source>
        <dbReference type="Proteomes" id="UP001152320"/>
    </source>
</evidence>
<dbReference type="PROSITE" id="PS50017">
    <property type="entry name" value="DEATH_DOMAIN"/>
    <property type="match status" value="1"/>
</dbReference>
<dbReference type="InterPro" id="IPR011029">
    <property type="entry name" value="DEATH-like_dom_sf"/>
</dbReference>
<dbReference type="CDD" id="cd01670">
    <property type="entry name" value="Death"/>
    <property type="match status" value="1"/>
</dbReference>
<gene>
    <name evidence="2" type="ORF">HOLleu_36321</name>
</gene>
<dbReference type="SMART" id="SM00005">
    <property type="entry name" value="DEATH"/>
    <property type="match status" value="1"/>
</dbReference>
<name>A0A9Q0YJN9_HOLLE</name>
<dbReference type="GO" id="GO:0007165">
    <property type="term" value="P:signal transduction"/>
    <property type="evidence" value="ECO:0007669"/>
    <property type="project" value="InterPro"/>
</dbReference>
<evidence type="ECO:0000259" key="1">
    <source>
        <dbReference type="PROSITE" id="PS50017"/>
    </source>
</evidence>
<dbReference type="AlphaFoldDB" id="A0A9Q0YJN9"/>
<dbReference type="InterPro" id="IPR000488">
    <property type="entry name" value="Death_dom"/>
</dbReference>
<feature type="domain" description="Death" evidence="1">
    <location>
        <begin position="80"/>
        <end position="148"/>
    </location>
</feature>
<sequence>MIAASMEKSSPFFLRRINIGTSYCVFQVSQASQASEIVELSLLLKPVGGVPAPTSRAEYNAMEDKMLDCFMFLKRNLVSDWKDVGRYLRVPEAELSRFSKESSIGESIFQMLLYWQRKNASEASTESLVKALKKLNRKDLIEEITEILN</sequence>